<keyword evidence="3" id="KW-0862">Zinc</keyword>
<dbReference type="RefSeq" id="WP_128954054.1">
    <property type="nucleotide sequence ID" value="NZ_CP030053.1"/>
</dbReference>
<evidence type="ECO:0000313" key="7">
    <source>
        <dbReference type="EMBL" id="QAU49301.1"/>
    </source>
</evidence>
<name>A0AAE6CB15_9BRAD</name>
<evidence type="ECO:0000256" key="1">
    <source>
        <dbReference type="ARBA" id="ARBA00005495"/>
    </source>
</evidence>
<reference evidence="8 10" key="2">
    <citation type="submission" date="2018-10" db="EMBL/GenBank/DDBJ databases">
        <title>Bradyrhizobium sp. nov., effective nodules isolated from peanut in China.</title>
        <authorList>
            <person name="Li Y."/>
        </authorList>
    </citation>
    <scope>NUCLEOTIDE SEQUENCE [LARGE SCALE GENOMIC DNA]</scope>
    <source>
        <strain evidence="8 10">CCBAU 53426</strain>
    </source>
</reference>
<keyword evidence="2" id="KW-0479">Metal-binding</keyword>
<dbReference type="KEGG" id="bgz:XH91_30705"/>
<organism evidence="7 9">
    <name type="scientific">Bradyrhizobium guangzhouense</name>
    <dbReference type="NCBI Taxonomy" id="1325095"/>
    <lineage>
        <taxon>Bacteria</taxon>
        <taxon>Pseudomonadati</taxon>
        <taxon>Pseudomonadota</taxon>
        <taxon>Alphaproteobacteria</taxon>
        <taxon>Hyphomicrobiales</taxon>
        <taxon>Nitrobacteraceae</taxon>
        <taxon>Bradyrhizobium</taxon>
    </lineage>
</organism>
<evidence type="ECO:0000313" key="10">
    <source>
        <dbReference type="Proteomes" id="UP000290401"/>
    </source>
</evidence>
<dbReference type="AlphaFoldDB" id="A0AAE6CB15"/>
<keyword evidence="4" id="KW-0456">Lyase</keyword>
<dbReference type="EMBL" id="RDQZ01000004">
    <property type="protein sequence ID" value="RXH15997.1"/>
    <property type="molecule type" value="Genomic_DNA"/>
</dbReference>
<proteinExistence type="inferred from homology"/>
<dbReference type="Proteomes" id="UP000288972">
    <property type="component" value="Chromosome"/>
</dbReference>
<dbReference type="SUPFAM" id="SSF51316">
    <property type="entry name" value="Mss4-like"/>
    <property type="match status" value="1"/>
</dbReference>
<sequence length="168" mass="18753">MAKAAVAGGTATGQCLCGKVTFEIDVPARWAWHDHSAASRRAHGAAYATYVGSWKKRFRITSGKAALTRYEDKATRTARSFCAHCGTPIAYERPRGPHMVNIPRALFKERTGRQPLYHIAIEELQEWAYTGEPLVPLKGFPGVVWQRSKKKKRASGEDPFELGREEPL</sequence>
<reference evidence="7 9" key="1">
    <citation type="submission" date="2018-06" db="EMBL/GenBank/DDBJ databases">
        <title>Comparative genomics of rhizobia nodulating Arachis hypogaea in China.</title>
        <authorList>
            <person name="Li Y."/>
        </authorList>
    </citation>
    <scope>NUCLEOTIDE SEQUENCE [LARGE SCALE GENOMIC DNA]</scope>
    <source>
        <strain evidence="7 9">CCBAU 51670</strain>
    </source>
</reference>
<dbReference type="EMBL" id="CP030053">
    <property type="protein sequence ID" value="QAU49301.1"/>
    <property type="molecule type" value="Genomic_DNA"/>
</dbReference>
<feature type="region of interest" description="Disordered" evidence="5">
    <location>
        <begin position="146"/>
        <end position="168"/>
    </location>
</feature>
<dbReference type="Proteomes" id="UP000290401">
    <property type="component" value="Unassembled WGS sequence"/>
</dbReference>
<evidence type="ECO:0000259" key="6">
    <source>
        <dbReference type="PROSITE" id="PS51891"/>
    </source>
</evidence>
<evidence type="ECO:0000256" key="5">
    <source>
        <dbReference type="SAM" id="MobiDB-lite"/>
    </source>
</evidence>
<dbReference type="InterPro" id="IPR011057">
    <property type="entry name" value="Mss4-like_sf"/>
</dbReference>
<dbReference type="Pfam" id="PF04828">
    <property type="entry name" value="GFA"/>
    <property type="match status" value="1"/>
</dbReference>
<evidence type="ECO:0000256" key="3">
    <source>
        <dbReference type="ARBA" id="ARBA00022833"/>
    </source>
</evidence>
<protein>
    <submittedName>
        <fullName evidence="7">GFA family protein</fullName>
    </submittedName>
</protein>
<dbReference type="PANTHER" id="PTHR33337:SF40">
    <property type="entry name" value="CENP-V_GFA DOMAIN-CONTAINING PROTEIN-RELATED"/>
    <property type="match status" value="1"/>
</dbReference>
<comment type="similarity">
    <text evidence="1">Belongs to the Gfa family.</text>
</comment>
<dbReference type="GO" id="GO:0016846">
    <property type="term" value="F:carbon-sulfur lyase activity"/>
    <property type="evidence" value="ECO:0007669"/>
    <property type="project" value="InterPro"/>
</dbReference>
<evidence type="ECO:0000313" key="8">
    <source>
        <dbReference type="EMBL" id="RXH15997.1"/>
    </source>
</evidence>
<feature type="domain" description="CENP-V/GFA" evidence="6">
    <location>
        <begin position="11"/>
        <end position="128"/>
    </location>
</feature>
<keyword evidence="10" id="KW-1185">Reference proteome</keyword>
<dbReference type="InterPro" id="IPR006913">
    <property type="entry name" value="CENP-V/GFA"/>
</dbReference>
<dbReference type="PANTHER" id="PTHR33337">
    <property type="entry name" value="GFA DOMAIN-CONTAINING PROTEIN"/>
    <property type="match status" value="1"/>
</dbReference>
<accession>A0AAE6CB15</accession>
<dbReference type="PROSITE" id="PS51891">
    <property type="entry name" value="CENP_V_GFA"/>
    <property type="match status" value="1"/>
</dbReference>
<dbReference type="Gene3D" id="3.90.1590.10">
    <property type="entry name" value="glutathione-dependent formaldehyde- activating enzyme (gfa)"/>
    <property type="match status" value="1"/>
</dbReference>
<dbReference type="GO" id="GO:0046872">
    <property type="term" value="F:metal ion binding"/>
    <property type="evidence" value="ECO:0007669"/>
    <property type="project" value="UniProtKB-KW"/>
</dbReference>
<evidence type="ECO:0000313" key="9">
    <source>
        <dbReference type="Proteomes" id="UP000288972"/>
    </source>
</evidence>
<evidence type="ECO:0000256" key="4">
    <source>
        <dbReference type="ARBA" id="ARBA00023239"/>
    </source>
</evidence>
<gene>
    <name evidence="8" type="ORF">EAS56_08270</name>
    <name evidence="7" type="ORF">XH91_30705</name>
</gene>
<evidence type="ECO:0000256" key="2">
    <source>
        <dbReference type="ARBA" id="ARBA00022723"/>
    </source>
</evidence>